<proteinExistence type="predicted"/>
<protein>
    <submittedName>
        <fullName evidence="1">Uncharacterized protein</fullName>
    </submittedName>
</protein>
<name>A0A6S7HNW1_PARCT</name>
<reference evidence="1" key="1">
    <citation type="submission" date="2020-04" db="EMBL/GenBank/DDBJ databases">
        <authorList>
            <person name="Alioto T."/>
            <person name="Alioto T."/>
            <person name="Gomez Garrido J."/>
        </authorList>
    </citation>
    <scope>NUCLEOTIDE SEQUENCE</scope>
    <source>
        <strain evidence="1">A484AB</strain>
    </source>
</reference>
<dbReference type="AlphaFoldDB" id="A0A6S7HNW1"/>
<keyword evidence="2" id="KW-1185">Reference proteome</keyword>
<evidence type="ECO:0000313" key="2">
    <source>
        <dbReference type="Proteomes" id="UP001152795"/>
    </source>
</evidence>
<dbReference type="EMBL" id="CACRXK020005873">
    <property type="protein sequence ID" value="CAB4007675.1"/>
    <property type="molecule type" value="Genomic_DNA"/>
</dbReference>
<sequence length="177" mass="20121">MEHEMNVNLEVSQHLEEKLADEAEDRRLECDSDDEISDVGDLYHLNISLDLANCDLTEADVTEVDQEFIDALVEIEGTQKNTKKGPVMDEKDYKHEEVEKNLMSMNALTYVAGYLLRKCLDKQKCLTCAHKLTLTNSSQLLCYFKAYENKSTDSGGLTGPQDEFIQYVTKIESKVVD</sequence>
<accession>A0A6S7HNW1</accession>
<evidence type="ECO:0000313" key="1">
    <source>
        <dbReference type="EMBL" id="CAB4007675.1"/>
    </source>
</evidence>
<dbReference type="Proteomes" id="UP001152795">
    <property type="component" value="Unassembled WGS sequence"/>
</dbReference>
<gene>
    <name evidence="1" type="ORF">PACLA_8A029424</name>
</gene>
<comment type="caution">
    <text evidence="1">The sequence shown here is derived from an EMBL/GenBank/DDBJ whole genome shotgun (WGS) entry which is preliminary data.</text>
</comment>
<organism evidence="1 2">
    <name type="scientific">Paramuricea clavata</name>
    <name type="common">Red gorgonian</name>
    <name type="synonym">Violescent sea-whip</name>
    <dbReference type="NCBI Taxonomy" id="317549"/>
    <lineage>
        <taxon>Eukaryota</taxon>
        <taxon>Metazoa</taxon>
        <taxon>Cnidaria</taxon>
        <taxon>Anthozoa</taxon>
        <taxon>Octocorallia</taxon>
        <taxon>Malacalcyonacea</taxon>
        <taxon>Plexauridae</taxon>
        <taxon>Paramuricea</taxon>
    </lineage>
</organism>